<reference evidence="3 4" key="1">
    <citation type="journal article" date="2011" name="Genome Res.">
        <title>Phylogeny-wide analysis of social amoeba genomes highlights ancient origins for complex intercellular communication.</title>
        <authorList>
            <person name="Heidel A.J."/>
            <person name="Lawal H.M."/>
            <person name="Felder M."/>
            <person name="Schilde C."/>
            <person name="Helps N.R."/>
            <person name="Tunggal B."/>
            <person name="Rivero F."/>
            <person name="John U."/>
            <person name="Schleicher M."/>
            <person name="Eichinger L."/>
            <person name="Platzer M."/>
            <person name="Noegel A.A."/>
            <person name="Schaap P."/>
            <person name="Gloeckner G."/>
        </authorList>
    </citation>
    <scope>NUCLEOTIDE SEQUENCE [LARGE SCALE GENOMIC DNA]</scope>
    <source>
        <strain evidence="4">ATCC 26659 / Pp 5 / PN500</strain>
    </source>
</reference>
<keyword evidence="2" id="KW-1133">Transmembrane helix</keyword>
<evidence type="ECO:0000313" key="4">
    <source>
        <dbReference type="Proteomes" id="UP000001396"/>
    </source>
</evidence>
<comment type="caution">
    <text evidence="3">The sequence shown here is derived from an EMBL/GenBank/DDBJ whole genome shotgun (WGS) entry which is preliminary data.</text>
</comment>
<protein>
    <submittedName>
        <fullName evidence="3">Uncharacterized protein</fullName>
    </submittedName>
</protein>
<dbReference type="GeneID" id="31365278"/>
<gene>
    <name evidence="3" type="ORF">PPL_09805</name>
</gene>
<accession>D3BP42</accession>
<organism evidence="3 4">
    <name type="scientific">Heterostelium pallidum (strain ATCC 26659 / Pp 5 / PN500)</name>
    <name type="common">Cellular slime mold</name>
    <name type="synonym">Polysphondylium pallidum</name>
    <dbReference type="NCBI Taxonomy" id="670386"/>
    <lineage>
        <taxon>Eukaryota</taxon>
        <taxon>Amoebozoa</taxon>
        <taxon>Evosea</taxon>
        <taxon>Eumycetozoa</taxon>
        <taxon>Dictyostelia</taxon>
        <taxon>Acytosteliales</taxon>
        <taxon>Acytosteliaceae</taxon>
        <taxon>Heterostelium</taxon>
    </lineage>
</organism>
<name>D3BP42_HETP5</name>
<proteinExistence type="predicted"/>
<dbReference type="EMBL" id="ADBJ01000044">
    <property type="protein sequence ID" value="EFA77052.1"/>
    <property type="molecule type" value="Genomic_DNA"/>
</dbReference>
<dbReference type="FunCoup" id="D3BP42">
    <property type="interactions" value="805"/>
</dbReference>
<feature type="transmembrane region" description="Helical" evidence="2">
    <location>
        <begin position="56"/>
        <end position="81"/>
    </location>
</feature>
<feature type="compositionally biased region" description="Basic and acidic residues" evidence="1">
    <location>
        <begin position="237"/>
        <end position="246"/>
    </location>
</feature>
<keyword evidence="4" id="KW-1185">Reference proteome</keyword>
<keyword evidence="2" id="KW-0812">Transmembrane</keyword>
<dbReference type="RefSeq" id="XP_020429182.1">
    <property type="nucleotide sequence ID" value="XM_020580595.1"/>
</dbReference>
<evidence type="ECO:0000256" key="1">
    <source>
        <dbReference type="SAM" id="MobiDB-lite"/>
    </source>
</evidence>
<feature type="transmembrane region" description="Helical" evidence="2">
    <location>
        <begin position="93"/>
        <end position="114"/>
    </location>
</feature>
<dbReference type="OMA" id="AVQKCHT"/>
<dbReference type="InParanoid" id="D3BP42"/>
<dbReference type="AlphaFoldDB" id="D3BP42"/>
<feature type="region of interest" description="Disordered" evidence="1">
    <location>
        <begin position="221"/>
        <end position="246"/>
    </location>
</feature>
<keyword evidence="2" id="KW-0472">Membrane</keyword>
<evidence type="ECO:0000313" key="3">
    <source>
        <dbReference type="EMBL" id="EFA77052.1"/>
    </source>
</evidence>
<dbReference type="Proteomes" id="UP000001396">
    <property type="component" value="Unassembled WGS sequence"/>
</dbReference>
<evidence type="ECO:0000256" key="2">
    <source>
        <dbReference type="SAM" id="Phobius"/>
    </source>
</evidence>
<sequence>MHIKFIYPQSTPNVAVVRSKKTGYIKRRWQAEMPVELSTHCSIEDYDKAIRSLNNVAAITLWGQLLSLLPSLITGAIAFGVGESKKTDSYTPIYWYIGILLLAITLLGLVLMLLTLKRKYLRNLAYSVSKIHTHFNNHYGINWTLRYVDFTNKRGKRRPKIWCELNIPVSPLAEQPLVAYPVPYPNQPPVHYIPMQHFHNQSTTTGLPQPNYATYSEIPIDDNQQHQYQQQPVSLSKESDNPKIEK</sequence>